<dbReference type="OrthoDB" id="68104at2759"/>
<dbReference type="PANTHER" id="PTHR34068:SF2">
    <property type="entry name" value="UPF0145 PROTEIN SCO3412"/>
    <property type="match status" value="1"/>
</dbReference>
<proteinExistence type="inferred from homology"/>
<protein>
    <submittedName>
        <fullName evidence="4">Putative YjfJ protein</fullName>
    </submittedName>
</protein>
<sequence>MRQLQSFFFSWYLFTNIQLVATATISKPHNPILLPRDFKDKYDNAYFIGQGQWACSPTALSALKGAFADVQRLAQAAIDVLQVSGSETSDAFETWFGDSNATPQKVTEILNEHFKPAMTHFLFPSRITAIAFNGDEIIYKGFPNDPLPSVDSIVYACPPITSAPVEICKPSSYAAVVSPSFQKPDGSTEPAGATILALCPKFFESTTTIDQMVQAWKSGLTLMEPTSRDIVLLHELQHMRKATSPSPPTVDVQDPNSGNGAGCFSASCCAALPAADKIRNAQNYALFALDVLAFPERAKPQSRACGRPVVRRQDVPSLPKFKVRAKSSTSTLPPTTTTTSTLLPTSIMTTSLPKFKVRANSSTSTLPPTTTTKSTLLPTSIMTTSLQPTASARARSTVANGGTIPVVPGMIVIGGIGGGFITMNGKTIPIAAGQTIIVTDSTQAASTTSEAQSTTSASTTFEAQSTTSAAPTCSSAPRSFSGTSDFSDKSINSNDPDFALFFAGLTFGEGPLDNDTSPTSTVTPSATAAPPPPPPPPPAPTATPITVMSLDESNISGGQIRCFPASIDVNLIAGGQTSFQYKFTLDSPVSKFTVGPDSSDGPFLFQAHGSTGSGSGNFTIGTGDTPFSVCVTNNGDNPAHFVLSIFYFKTRSDATPEDVANIPPELSDLHCFTETGGVITTTMFDIPGYRMVRTLGAVYGLSVRSRNIAASIGMVIKSLAGGELQWFTTMLYNCRNDALGRLVSECKQRGGNAVVCLRFDAADLGGFAQTCAYGTACVVEKIDDHAAVAPQLAV</sequence>
<feature type="compositionally biased region" description="Low complexity" evidence="2">
    <location>
        <begin position="447"/>
        <end position="479"/>
    </location>
</feature>
<dbReference type="InterPro" id="IPR024079">
    <property type="entry name" value="MetalloPept_cat_dom_sf"/>
</dbReference>
<keyword evidence="3" id="KW-0732">Signal</keyword>
<evidence type="ECO:0000256" key="3">
    <source>
        <dbReference type="SAM" id="SignalP"/>
    </source>
</evidence>
<dbReference type="PANTHER" id="PTHR34068">
    <property type="entry name" value="UPF0145 PROTEIN YBJQ"/>
    <property type="match status" value="1"/>
</dbReference>
<dbReference type="AlphaFoldDB" id="A0A066X7X8"/>
<dbReference type="InterPro" id="IPR035439">
    <property type="entry name" value="UPF0145_dom_sf"/>
</dbReference>
<feature type="region of interest" description="Disordered" evidence="2">
    <location>
        <begin position="512"/>
        <end position="544"/>
    </location>
</feature>
<feature type="chain" id="PRO_5001629880" evidence="3">
    <location>
        <begin position="23"/>
        <end position="794"/>
    </location>
</feature>
<accession>A0A066X7X8</accession>
<dbReference type="Pfam" id="PF01906">
    <property type="entry name" value="YbjQ_1"/>
    <property type="match status" value="1"/>
</dbReference>
<comment type="caution">
    <text evidence="4">The sequence shown here is derived from an EMBL/GenBank/DDBJ whole genome shotgun (WGS) entry which is preliminary data.</text>
</comment>
<dbReference type="Gene3D" id="3.40.390.10">
    <property type="entry name" value="Collagenase (Catalytic Domain)"/>
    <property type="match status" value="1"/>
</dbReference>
<dbReference type="InterPro" id="IPR002765">
    <property type="entry name" value="UPF0145_YbjQ-like"/>
</dbReference>
<evidence type="ECO:0000256" key="1">
    <source>
        <dbReference type="ARBA" id="ARBA00010751"/>
    </source>
</evidence>
<dbReference type="Proteomes" id="UP000027238">
    <property type="component" value="Unassembled WGS sequence"/>
</dbReference>
<evidence type="ECO:0000256" key="2">
    <source>
        <dbReference type="SAM" id="MobiDB-lite"/>
    </source>
</evidence>
<feature type="region of interest" description="Disordered" evidence="2">
    <location>
        <begin position="447"/>
        <end position="488"/>
    </location>
</feature>
<reference evidence="5" key="1">
    <citation type="journal article" date="2014" name="Genome Announc.">
        <title>Draft genome sequence of Colletotrichum sublineola, a destructive pathogen of cultivated sorghum.</title>
        <authorList>
            <person name="Baroncelli R."/>
            <person name="Sanz-Martin J.M."/>
            <person name="Rech G.E."/>
            <person name="Sukno S.A."/>
            <person name="Thon M.R."/>
        </authorList>
    </citation>
    <scope>NUCLEOTIDE SEQUENCE [LARGE SCALE GENOMIC DNA]</scope>
    <source>
        <strain evidence="5">TX430BB</strain>
    </source>
</reference>
<feature type="compositionally biased region" description="Pro residues" evidence="2">
    <location>
        <begin position="529"/>
        <end position="541"/>
    </location>
</feature>
<dbReference type="eggNOG" id="ENOG502SDKT">
    <property type="taxonomic scope" value="Eukaryota"/>
</dbReference>
<keyword evidence="5" id="KW-1185">Reference proteome</keyword>
<evidence type="ECO:0000313" key="5">
    <source>
        <dbReference type="Proteomes" id="UP000027238"/>
    </source>
</evidence>
<comment type="similarity">
    <text evidence="1">Belongs to the UPF0145 family.</text>
</comment>
<feature type="signal peptide" evidence="3">
    <location>
        <begin position="1"/>
        <end position="22"/>
    </location>
</feature>
<feature type="compositionally biased region" description="Low complexity" evidence="2">
    <location>
        <begin position="516"/>
        <end position="528"/>
    </location>
</feature>
<dbReference type="Gene3D" id="3.30.110.70">
    <property type="entry name" value="Hypothetical protein apc22750. Chain B"/>
    <property type="match status" value="1"/>
</dbReference>
<organism evidence="4 5">
    <name type="scientific">Colletotrichum sublineola</name>
    <name type="common">Sorghum anthracnose fungus</name>
    <dbReference type="NCBI Taxonomy" id="1173701"/>
    <lineage>
        <taxon>Eukaryota</taxon>
        <taxon>Fungi</taxon>
        <taxon>Dikarya</taxon>
        <taxon>Ascomycota</taxon>
        <taxon>Pezizomycotina</taxon>
        <taxon>Sordariomycetes</taxon>
        <taxon>Hypocreomycetidae</taxon>
        <taxon>Glomerellales</taxon>
        <taxon>Glomerellaceae</taxon>
        <taxon>Colletotrichum</taxon>
        <taxon>Colletotrichum graminicola species complex</taxon>
    </lineage>
</organism>
<dbReference type="GO" id="GO:0008237">
    <property type="term" value="F:metallopeptidase activity"/>
    <property type="evidence" value="ECO:0007669"/>
    <property type="project" value="InterPro"/>
</dbReference>
<evidence type="ECO:0000313" key="4">
    <source>
        <dbReference type="EMBL" id="KDN63764.1"/>
    </source>
</evidence>
<dbReference type="HOGENOM" id="CLU_353734_0_0_1"/>
<dbReference type="SUPFAM" id="SSF55486">
    <property type="entry name" value="Metalloproteases ('zincins'), catalytic domain"/>
    <property type="match status" value="1"/>
</dbReference>
<dbReference type="SUPFAM" id="SSF117782">
    <property type="entry name" value="YbjQ-like"/>
    <property type="match status" value="1"/>
</dbReference>
<gene>
    <name evidence="4" type="ORF">CSUB01_05984</name>
</gene>
<dbReference type="EMBL" id="JMSE01001199">
    <property type="protein sequence ID" value="KDN63764.1"/>
    <property type="molecule type" value="Genomic_DNA"/>
</dbReference>
<name>A0A066X7X8_COLSU</name>